<gene>
    <name evidence="8" type="ORF">ABEB36_004260</name>
</gene>
<evidence type="ECO:0000256" key="6">
    <source>
        <dbReference type="SAM" id="MobiDB-lite"/>
    </source>
</evidence>
<dbReference type="GO" id="GO:0046872">
    <property type="term" value="F:metal ion binding"/>
    <property type="evidence" value="ECO:0007669"/>
    <property type="project" value="UniProtKB-KW"/>
</dbReference>
<evidence type="ECO:0000313" key="9">
    <source>
        <dbReference type="Proteomes" id="UP001566132"/>
    </source>
</evidence>
<evidence type="ECO:0000256" key="2">
    <source>
        <dbReference type="ARBA" id="ARBA00022737"/>
    </source>
</evidence>
<dbReference type="SMART" id="SM00132">
    <property type="entry name" value="LIM"/>
    <property type="match status" value="2"/>
</dbReference>
<feature type="domain" description="LIM zinc-binding" evidence="7">
    <location>
        <begin position="88"/>
        <end position="150"/>
    </location>
</feature>
<organism evidence="8 9">
    <name type="scientific">Hypothenemus hampei</name>
    <name type="common">Coffee berry borer</name>
    <dbReference type="NCBI Taxonomy" id="57062"/>
    <lineage>
        <taxon>Eukaryota</taxon>
        <taxon>Metazoa</taxon>
        <taxon>Ecdysozoa</taxon>
        <taxon>Arthropoda</taxon>
        <taxon>Hexapoda</taxon>
        <taxon>Insecta</taxon>
        <taxon>Pterygota</taxon>
        <taxon>Neoptera</taxon>
        <taxon>Endopterygota</taxon>
        <taxon>Coleoptera</taxon>
        <taxon>Polyphaga</taxon>
        <taxon>Cucujiformia</taxon>
        <taxon>Curculionidae</taxon>
        <taxon>Scolytinae</taxon>
        <taxon>Hypothenemus</taxon>
    </lineage>
</organism>
<feature type="domain" description="LIM zinc-binding" evidence="7">
    <location>
        <begin position="24"/>
        <end position="86"/>
    </location>
</feature>
<dbReference type="InterPro" id="IPR001781">
    <property type="entry name" value="Znf_LIM"/>
</dbReference>
<comment type="caution">
    <text evidence="8">The sequence shown here is derived from an EMBL/GenBank/DDBJ whole genome shotgun (WGS) entry which is preliminary data.</text>
</comment>
<sequence>MMTMDVSKAEATKPTTVPNTSNPQECAGCCKPITERYLLKALDMYWHEDCLKCGCCDCRLGEVGNSLYTKANLILCKRDYLRLFGNTGYCAACSKVIPAFEMVMRARSNVYHLECFACQQCNHRFCVGDRFYLCENKILCEYDYEERLVFANMAYNPPPLSHLKRQTSIPPTPLPGHLMNGHRPPLPPTSGDMNNNMSAAGQLPNNPGPGFSSPGATHLKNGPMTLGATS</sequence>
<evidence type="ECO:0000313" key="8">
    <source>
        <dbReference type="EMBL" id="KAL1509545.1"/>
    </source>
</evidence>
<dbReference type="PANTHER" id="PTHR45787:SF12">
    <property type="entry name" value="BEADEX, ISOFORM D"/>
    <property type="match status" value="1"/>
</dbReference>
<dbReference type="CDD" id="cd09388">
    <property type="entry name" value="LIM1_LMO1_LMO3"/>
    <property type="match status" value="1"/>
</dbReference>
<keyword evidence="1 5" id="KW-0479">Metal-binding</keyword>
<dbReference type="PANTHER" id="PTHR45787">
    <property type="entry name" value="LD11652P"/>
    <property type="match status" value="1"/>
</dbReference>
<keyword evidence="3 5" id="KW-0862">Zinc</keyword>
<keyword evidence="4 5" id="KW-0440">LIM domain</keyword>
<evidence type="ECO:0000256" key="4">
    <source>
        <dbReference type="ARBA" id="ARBA00023038"/>
    </source>
</evidence>
<feature type="region of interest" description="Disordered" evidence="6">
    <location>
        <begin position="1"/>
        <end position="22"/>
    </location>
</feature>
<reference evidence="8 9" key="1">
    <citation type="submission" date="2024-05" db="EMBL/GenBank/DDBJ databases">
        <title>Genetic variation in Jamaican populations of the coffee berry borer (Hypothenemus hampei).</title>
        <authorList>
            <person name="Errbii M."/>
            <person name="Myrie A."/>
        </authorList>
    </citation>
    <scope>NUCLEOTIDE SEQUENCE [LARGE SCALE GENOMIC DNA]</scope>
    <source>
        <strain evidence="8">JA-Hopewell-2020-01-JO</strain>
        <tissue evidence="8">Whole body</tissue>
    </source>
</reference>
<evidence type="ECO:0000256" key="3">
    <source>
        <dbReference type="ARBA" id="ARBA00022833"/>
    </source>
</evidence>
<dbReference type="PROSITE" id="PS50023">
    <property type="entry name" value="LIM_DOMAIN_2"/>
    <property type="match status" value="2"/>
</dbReference>
<dbReference type="FunFam" id="2.10.110.10:FF:000015">
    <property type="entry name" value="LIM domain only 3"/>
    <property type="match status" value="1"/>
</dbReference>
<dbReference type="Pfam" id="PF00412">
    <property type="entry name" value="LIM"/>
    <property type="match status" value="2"/>
</dbReference>
<feature type="region of interest" description="Disordered" evidence="6">
    <location>
        <begin position="165"/>
        <end position="230"/>
    </location>
</feature>
<dbReference type="Proteomes" id="UP001566132">
    <property type="component" value="Unassembled WGS sequence"/>
</dbReference>
<dbReference type="AlphaFoldDB" id="A0ABD1F470"/>
<dbReference type="SUPFAM" id="SSF57716">
    <property type="entry name" value="Glucocorticoid receptor-like (DNA-binding domain)"/>
    <property type="match status" value="3"/>
</dbReference>
<evidence type="ECO:0000259" key="7">
    <source>
        <dbReference type="PROSITE" id="PS50023"/>
    </source>
</evidence>
<feature type="compositionally biased region" description="Low complexity" evidence="6">
    <location>
        <begin position="204"/>
        <end position="215"/>
    </location>
</feature>
<proteinExistence type="predicted"/>
<accession>A0ABD1F470</accession>
<keyword evidence="9" id="KW-1185">Reference proteome</keyword>
<dbReference type="PROSITE" id="PS00478">
    <property type="entry name" value="LIM_DOMAIN_1"/>
    <property type="match status" value="1"/>
</dbReference>
<dbReference type="FunFam" id="2.10.110.10:FF:000016">
    <property type="entry name" value="LIM domain only 3"/>
    <property type="match status" value="1"/>
</dbReference>
<evidence type="ECO:0000256" key="1">
    <source>
        <dbReference type="ARBA" id="ARBA00022723"/>
    </source>
</evidence>
<dbReference type="InterPro" id="IPR050945">
    <property type="entry name" value="LMO_RBTN_TF"/>
</dbReference>
<name>A0ABD1F470_HYPHA</name>
<feature type="compositionally biased region" description="Polar residues" evidence="6">
    <location>
        <begin position="13"/>
        <end position="22"/>
    </location>
</feature>
<dbReference type="Gene3D" id="2.10.110.10">
    <property type="entry name" value="Cysteine Rich Protein"/>
    <property type="match status" value="2"/>
</dbReference>
<dbReference type="EMBL" id="JBDJPC010000003">
    <property type="protein sequence ID" value="KAL1509545.1"/>
    <property type="molecule type" value="Genomic_DNA"/>
</dbReference>
<dbReference type="CDD" id="cd09390">
    <property type="entry name" value="LIM2_dLMO"/>
    <property type="match status" value="1"/>
</dbReference>
<evidence type="ECO:0000256" key="5">
    <source>
        <dbReference type="PROSITE-ProRule" id="PRU00125"/>
    </source>
</evidence>
<protein>
    <recommendedName>
        <fullName evidence="7">LIM zinc-binding domain-containing protein</fullName>
    </recommendedName>
</protein>
<keyword evidence="2" id="KW-0677">Repeat</keyword>